<dbReference type="Gene3D" id="1.10.540.10">
    <property type="entry name" value="Acyl-CoA dehydrogenase/oxidase, N-terminal domain"/>
    <property type="match status" value="1"/>
</dbReference>
<dbReference type="GO" id="GO:0008470">
    <property type="term" value="F:3-methylbutanoyl-CoA dehydrogenase activity"/>
    <property type="evidence" value="ECO:0007669"/>
    <property type="project" value="TreeGrafter"/>
</dbReference>
<dbReference type="InterPro" id="IPR046373">
    <property type="entry name" value="Acyl-CoA_Oxase/DH_mid-dom_sf"/>
</dbReference>
<dbReference type="Gene3D" id="2.40.110.10">
    <property type="entry name" value="Butyryl-CoA Dehydrogenase, subunit A, domain 2"/>
    <property type="match status" value="1"/>
</dbReference>
<dbReference type="PANTHER" id="PTHR43884:SF12">
    <property type="entry name" value="ISOVALERYL-COA DEHYDROGENASE, MITOCHONDRIAL-RELATED"/>
    <property type="match status" value="1"/>
</dbReference>
<evidence type="ECO:0000313" key="4">
    <source>
        <dbReference type="EMBL" id="TCK26331.1"/>
    </source>
</evidence>
<dbReference type="InterPro" id="IPR037069">
    <property type="entry name" value="AcylCoA_DH/ox_N_sf"/>
</dbReference>
<sequence>MTTTTRAATTAVFDPLSAEYRELLAELAEGAGERDATRGPLQPFVRRLRDLGLGAARVPRAAGGAGLGVAELFGVVHELAQADPNLAHSLRNHFLFVEGLLRPGASDRRRRWLPGVLRGELHGGSFNENGSAPAGSTRFTTALRSTPDGLVLDGEKIYSTGNLYFQWISVTAAGPDGATVSVIVPSDRPGVEVLDDWDGIGQRLTGSGTTRFRDVAVAPDEVSSAREGSGGPADRRPYEATYAQLWLTTTIAGIVRAAERDAVALVIGRRRNYYHGVAPEPRHEPALQEVVGRIGAAAHVADTAVRDAARRLEAAWADDDPDPDLHLAASLAAARTKIVVDGLALDTATALFDAGGASATKASAHLDRHWRNVRTLASHNPASYKARVLGDHALNGTLPPDASFF</sequence>
<dbReference type="AlphaFoldDB" id="A0A4R1HXV4"/>
<dbReference type="Gene3D" id="1.20.140.10">
    <property type="entry name" value="Butyryl-CoA Dehydrogenase, subunit A, domain 3"/>
    <property type="match status" value="1"/>
</dbReference>
<dbReference type="InterPro" id="IPR013786">
    <property type="entry name" value="AcylCoA_DH/ox_N"/>
</dbReference>
<dbReference type="PIRSF" id="PIRSF016578">
    <property type="entry name" value="HsaA"/>
    <property type="match status" value="1"/>
</dbReference>
<dbReference type="RefSeq" id="WP_132423423.1">
    <property type="nucleotide sequence ID" value="NZ_SMFZ01000001.1"/>
</dbReference>
<dbReference type="Pfam" id="PF02771">
    <property type="entry name" value="Acyl-CoA_dh_N"/>
    <property type="match status" value="1"/>
</dbReference>
<dbReference type="GO" id="GO:0006552">
    <property type="term" value="P:L-leucine catabolic process"/>
    <property type="evidence" value="ECO:0007669"/>
    <property type="project" value="TreeGrafter"/>
</dbReference>
<evidence type="ECO:0000259" key="3">
    <source>
        <dbReference type="Pfam" id="PF08028"/>
    </source>
</evidence>
<feature type="domain" description="Acyl-CoA dehydrogenase/oxidase N-terminal" evidence="2">
    <location>
        <begin position="25"/>
        <end position="120"/>
    </location>
</feature>
<dbReference type="Proteomes" id="UP000295560">
    <property type="component" value="Unassembled WGS sequence"/>
</dbReference>
<dbReference type="InterPro" id="IPR013107">
    <property type="entry name" value="Acyl-CoA_DH_C"/>
</dbReference>
<dbReference type="SUPFAM" id="SSF47203">
    <property type="entry name" value="Acyl-CoA dehydrogenase C-terminal domain-like"/>
    <property type="match status" value="1"/>
</dbReference>
<proteinExistence type="predicted"/>
<reference evidence="4 5" key="1">
    <citation type="submission" date="2019-03" db="EMBL/GenBank/DDBJ databases">
        <title>Sequencing the genomes of 1000 actinobacteria strains.</title>
        <authorList>
            <person name="Klenk H.-P."/>
        </authorList>
    </citation>
    <scope>NUCLEOTIDE SEQUENCE [LARGE SCALE GENOMIC DNA]</scope>
    <source>
        <strain evidence="4 5">DSM 44969</strain>
    </source>
</reference>
<dbReference type="GO" id="GO:0050660">
    <property type="term" value="F:flavin adenine dinucleotide binding"/>
    <property type="evidence" value="ECO:0007669"/>
    <property type="project" value="InterPro"/>
</dbReference>
<dbReference type="SUPFAM" id="SSF56645">
    <property type="entry name" value="Acyl-CoA dehydrogenase NM domain-like"/>
    <property type="match status" value="1"/>
</dbReference>
<accession>A0A4R1HXV4</accession>
<keyword evidence="1" id="KW-0560">Oxidoreductase</keyword>
<gene>
    <name evidence="4" type="ORF">EV378_2162</name>
</gene>
<organism evidence="4 5">
    <name type="scientific">Pseudonocardia endophytica</name>
    <dbReference type="NCBI Taxonomy" id="401976"/>
    <lineage>
        <taxon>Bacteria</taxon>
        <taxon>Bacillati</taxon>
        <taxon>Actinomycetota</taxon>
        <taxon>Actinomycetes</taxon>
        <taxon>Pseudonocardiales</taxon>
        <taxon>Pseudonocardiaceae</taxon>
        <taxon>Pseudonocardia</taxon>
    </lineage>
</organism>
<protein>
    <submittedName>
        <fullName evidence="4">Alkylation response protein AidB-like acyl-CoA dehydrogenase</fullName>
    </submittedName>
</protein>
<evidence type="ECO:0000259" key="2">
    <source>
        <dbReference type="Pfam" id="PF02771"/>
    </source>
</evidence>
<evidence type="ECO:0000313" key="5">
    <source>
        <dbReference type="Proteomes" id="UP000295560"/>
    </source>
</evidence>
<evidence type="ECO:0000256" key="1">
    <source>
        <dbReference type="ARBA" id="ARBA00023002"/>
    </source>
</evidence>
<name>A0A4R1HXV4_PSEEN</name>
<feature type="domain" description="Acyl-CoA dehydrogenase C-terminal" evidence="3">
    <location>
        <begin position="248"/>
        <end position="380"/>
    </location>
</feature>
<dbReference type="InterPro" id="IPR009100">
    <property type="entry name" value="AcylCoA_DH/oxidase_NM_dom_sf"/>
</dbReference>
<comment type="caution">
    <text evidence="4">The sequence shown here is derived from an EMBL/GenBank/DDBJ whole genome shotgun (WGS) entry which is preliminary data.</text>
</comment>
<dbReference type="EMBL" id="SMFZ01000001">
    <property type="protein sequence ID" value="TCK26331.1"/>
    <property type="molecule type" value="Genomic_DNA"/>
</dbReference>
<dbReference type="InterPro" id="IPR036250">
    <property type="entry name" value="AcylCo_DH-like_C"/>
</dbReference>
<keyword evidence="5" id="KW-1185">Reference proteome</keyword>
<dbReference type="OrthoDB" id="571684at2"/>
<dbReference type="PANTHER" id="PTHR43884">
    <property type="entry name" value="ACYL-COA DEHYDROGENASE"/>
    <property type="match status" value="1"/>
</dbReference>
<dbReference type="Pfam" id="PF08028">
    <property type="entry name" value="Acyl-CoA_dh_2"/>
    <property type="match status" value="1"/>
</dbReference>